<keyword evidence="4" id="KW-1185">Reference proteome</keyword>
<keyword evidence="1" id="KW-0472">Membrane</keyword>
<dbReference type="InterPro" id="IPR005182">
    <property type="entry name" value="YdbS-like_PH"/>
</dbReference>
<dbReference type="EMBL" id="JADBEF010000001">
    <property type="protein sequence ID" value="MBE1564333.1"/>
    <property type="molecule type" value="Genomic_DNA"/>
</dbReference>
<organism evidence="3 4">
    <name type="scientific">Nonomuraea africana</name>
    <dbReference type="NCBI Taxonomy" id="46171"/>
    <lineage>
        <taxon>Bacteria</taxon>
        <taxon>Bacillati</taxon>
        <taxon>Actinomycetota</taxon>
        <taxon>Actinomycetes</taxon>
        <taxon>Streptosporangiales</taxon>
        <taxon>Streptosporangiaceae</taxon>
        <taxon>Nonomuraea</taxon>
    </lineage>
</organism>
<accession>A0ABR9KQM5</accession>
<comment type="caution">
    <text evidence="3">The sequence shown here is derived from an EMBL/GenBank/DDBJ whole genome shotgun (WGS) entry which is preliminary data.</text>
</comment>
<feature type="domain" description="YdbS-like PH" evidence="2">
    <location>
        <begin position="88"/>
        <end position="154"/>
    </location>
</feature>
<feature type="transmembrane region" description="Helical" evidence="1">
    <location>
        <begin position="59"/>
        <end position="78"/>
    </location>
</feature>
<keyword evidence="1" id="KW-0812">Transmembrane</keyword>
<dbReference type="Pfam" id="PF03703">
    <property type="entry name" value="bPH_2"/>
    <property type="match status" value="1"/>
</dbReference>
<dbReference type="PANTHER" id="PTHR37938">
    <property type="entry name" value="BLL0215 PROTEIN"/>
    <property type="match status" value="1"/>
</dbReference>
<dbReference type="Proteomes" id="UP000661607">
    <property type="component" value="Unassembled WGS sequence"/>
</dbReference>
<evidence type="ECO:0000313" key="3">
    <source>
        <dbReference type="EMBL" id="MBE1564333.1"/>
    </source>
</evidence>
<sequence length="173" mass="19564">MTHGDSAPSSVNRYLLPHEHQVIMVRRHPAVLLRPVAEVFGGLIIAGLLSKFFGDQGGGTALVVVWWLWLLLLIRFVWKVAEWSVDYFVVTSKRMLLTTGLITRKVAMMPLQKVTDMSFQRSLLGRMLGYGEFILESAGQDQALSTVEYIPYPETLYLEVCQMLFPSKDEGDD</sequence>
<protein>
    <submittedName>
        <fullName evidence="3">Membrane protein YdbT with pleckstrin-like domain</fullName>
    </submittedName>
</protein>
<evidence type="ECO:0000313" key="4">
    <source>
        <dbReference type="Proteomes" id="UP000661607"/>
    </source>
</evidence>
<evidence type="ECO:0000256" key="1">
    <source>
        <dbReference type="SAM" id="Phobius"/>
    </source>
</evidence>
<evidence type="ECO:0000259" key="2">
    <source>
        <dbReference type="Pfam" id="PF03703"/>
    </source>
</evidence>
<dbReference type="PANTHER" id="PTHR37938:SF1">
    <property type="entry name" value="BLL0215 PROTEIN"/>
    <property type="match status" value="1"/>
</dbReference>
<name>A0ABR9KQM5_9ACTN</name>
<feature type="transmembrane region" description="Helical" evidence="1">
    <location>
        <begin position="31"/>
        <end position="53"/>
    </location>
</feature>
<gene>
    <name evidence="3" type="ORF">H4W81_007112</name>
</gene>
<proteinExistence type="predicted"/>
<reference evidence="3 4" key="1">
    <citation type="submission" date="2020-10" db="EMBL/GenBank/DDBJ databases">
        <title>Sequencing the genomes of 1000 actinobacteria strains.</title>
        <authorList>
            <person name="Klenk H.-P."/>
        </authorList>
    </citation>
    <scope>NUCLEOTIDE SEQUENCE [LARGE SCALE GENOMIC DNA]</scope>
    <source>
        <strain evidence="3 4">DSM 43748</strain>
    </source>
</reference>
<keyword evidence="1" id="KW-1133">Transmembrane helix</keyword>